<feature type="compositionally biased region" description="Polar residues" evidence="1">
    <location>
        <begin position="226"/>
        <end position="235"/>
    </location>
</feature>
<feature type="region of interest" description="Disordered" evidence="1">
    <location>
        <begin position="217"/>
        <end position="255"/>
    </location>
</feature>
<sequence length="280" mass="31405">MGIVAGIYGFCVVFWGAAIVLFLTKIINLHNADRQGFWVEVSSQVTNGLFTITGIGLIPSRVLDTYRVYFIWHYKRRSRKLHDLPDPAYDPNYVHVLTEKEQDDLASTLKQVKFQHHQTWYRPHGTATHRAFPINTALLICLFNDGNSFFQIILCGCMWGLNRFDRPAWTTGSLIPASFLCGIFSAVFIARGSAKTKRKSVVEDRLRAALAMQYHDDEPHAVEHTQGGQTDSVHSSMEPEKDPQSPWSPSGPPDVIIEEEMTISAAAAAAEKRKNSLQAS</sequence>
<proteinExistence type="predicted"/>
<dbReference type="Proteomes" id="UP001175211">
    <property type="component" value="Unassembled WGS sequence"/>
</dbReference>
<keyword evidence="2" id="KW-0812">Transmembrane</keyword>
<dbReference type="AlphaFoldDB" id="A0AA39U0M0"/>
<dbReference type="PANTHER" id="PTHR35872">
    <property type="entry name" value="INTEGRAL MEMBRANE PROTEIN (AFU_ORTHOLOGUE AFUA_5G07110)"/>
    <property type="match status" value="1"/>
</dbReference>
<dbReference type="InterPro" id="IPR021369">
    <property type="entry name" value="DUF2985"/>
</dbReference>
<dbReference type="EMBL" id="JAUEPS010000002">
    <property type="protein sequence ID" value="KAK0468224.1"/>
    <property type="molecule type" value="Genomic_DNA"/>
</dbReference>
<dbReference type="Pfam" id="PF11204">
    <property type="entry name" value="DUF2985"/>
    <property type="match status" value="1"/>
</dbReference>
<evidence type="ECO:0000313" key="3">
    <source>
        <dbReference type="EMBL" id="KAK0468224.1"/>
    </source>
</evidence>
<feature type="transmembrane region" description="Helical" evidence="2">
    <location>
        <begin position="6"/>
        <end position="24"/>
    </location>
</feature>
<feature type="transmembrane region" description="Helical" evidence="2">
    <location>
        <begin position="173"/>
        <end position="190"/>
    </location>
</feature>
<protein>
    <submittedName>
        <fullName evidence="3">Uncharacterized protein</fullName>
    </submittedName>
</protein>
<keyword evidence="4" id="KW-1185">Reference proteome</keyword>
<feature type="transmembrane region" description="Helical" evidence="2">
    <location>
        <begin position="137"/>
        <end position="161"/>
    </location>
</feature>
<keyword evidence="2" id="KW-0472">Membrane</keyword>
<accession>A0AA39U0M0</accession>
<dbReference type="GeneID" id="85354725"/>
<keyword evidence="2" id="KW-1133">Transmembrane helix</keyword>
<reference evidence="3" key="1">
    <citation type="submission" date="2023-06" db="EMBL/GenBank/DDBJ databases">
        <authorList>
            <consortium name="Lawrence Berkeley National Laboratory"/>
            <person name="Ahrendt S."/>
            <person name="Sahu N."/>
            <person name="Indic B."/>
            <person name="Wong-Bajracharya J."/>
            <person name="Merenyi Z."/>
            <person name="Ke H.-M."/>
            <person name="Monk M."/>
            <person name="Kocsube S."/>
            <person name="Drula E."/>
            <person name="Lipzen A."/>
            <person name="Balint B."/>
            <person name="Henrissat B."/>
            <person name="Andreopoulos B."/>
            <person name="Martin F.M."/>
            <person name="Harder C.B."/>
            <person name="Rigling D."/>
            <person name="Ford K.L."/>
            <person name="Foster G.D."/>
            <person name="Pangilinan J."/>
            <person name="Papanicolaou A."/>
            <person name="Barry K."/>
            <person name="LaButti K."/>
            <person name="Viragh M."/>
            <person name="Koriabine M."/>
            <person name="Yan M."/>
            <person name="Riley R."/>
            <person name="Champramary S."/>
            <person name="Plett K.L."/>
            <person name="Tsai I.J."/>
            <person name="Slot J."/>
            <person name="Sipos G."/>
            <person name="Plett J."/>
            <person name="Nagy L.G."/>
            <person name="Grigoriev I.V."/>
        </authorList>
    </citation>
    <scope>NUCLEOTIDE SEQUENCE</scope>
    <source>
        <strain evidence="3">CCBAS 213</strain>
    </source>
</reference>
<evidence type="ECO:0000256" key="1">
    <source>
        <dbReference type="SAM" id="MobiDB-lite"/>
    </source>
</evidence>
<dbReference type="RefSeq" id="XP_060338499.1">
    <property type="nucleotide sequence ID" value="XM_060471177.1"/>
</dbReference>
<comment type="caution">
    <text evidence="3">The sequence shown here is derived from an EMBL/GenBank/DDBJ whole genome shotgun (WGS) entry which is preliminary data.</text>
</comment>
<organism evidence="3 4">
    <name type="scientific">Armillaria tabescens</name>
    <name type="common">Ringless honey mushroom</name>
    <name type="synonym">Agaricus tabescens</name>
    <dbReference type="NCBI Taxonomy" id="1929756"/>
    <lineage>
        <taxon>Eukaryota</taxon>
        <taxon>Fungi</taxon>
        <taxon>Dikarya</taxon>
        <taxon>Basidiomycota</taxon>
        <taxon>Agaricomycotina</taxon>
        <taxon>Agaricomycetes</taxon>
        <taxon>Agaricomycetidae</taxon>
        <taxon>Agaricales</taxon>
        <taxon>Marasmiineae</taxon>
        <taxon>Physalacriaceae</taxon>
        <taxon>Desarmillaria</taxon>
    </lineage>
</organism>
<evidence type="ECO:0000256" key="2">
    <source>
        <dbReference type="SAM" id="Phobius"/>
    </source>
</evidence>
<evidence type="ECO:0000313" key="4">
    <source>
        <dbReference type="Proteomes" id="UP001175211"/>
    </source>
</evidence>
<dbReference type="PANTHER" id="PTHR35872:SF2">
    <property type="entry name" value="INTEGRAL MEMBRANE PROTEIN (AFU_ORTHOLOGUE AFUA_5G07110)"/>
    <property type="match status" value="1"/>
</dbReference>
<gene>
    <name evidence="3" type="ORF">EV420DRAFT_1503422</name>
</gene>
<name>A0AA39U0M0_ARMTA</name>